<keyword evidence="1" id="KW-0472">Membrane</keyword>
<keyword evidence="1" id="KW-1133">Transmembrane helix</keyword>
<feature type="transmembrane region" description="Helical" evidence="1">
    <location>
        <begin position="27"/>
        <end position="43"/>
    </location>
</feature>
<protein>
    <submittedName>
        <fullName evidence="2">Uncharacterized protein</fullName>
    </submittedName>
</protein>
<dbReference type="RefSeq" id="WP_408340917.1">
    <property type="nucleotide sequence ID" value="NZ_JAQQCF010000066.1"/>
</dbReference>
<feature type="transmembrane region" description="Helical" evidence="1">
    <location>
        <begin position="55"/>
        <end position="75"/>
    </location>
</feature>
<evidence type="ECO:0000313" key="2">
    <source>
        <dbReference type="EMBL" id="MFM0642326.1"/>
    </source>
</evidence>
<evidence type="ECO:0000313" key="3">
    <source>
        <dbReference type="Proteomes" id="UP001629432"/>
    </source>
</evidence>
<comment type="caution">
    <text evidence="2">The sequence shown here is derived from an EMBL/GenBank/DDBJ whole genome shotgun (WGS) entry which is preliminary data.</text>
</comment>
<reference evidence="2 3" key="1">
    <citation type="journal article" date="2024" name="Chem. Sci.">
        <title>Discovery of megapolipeptins by genome mining of a Burkholderiales bacteria collection.</title>
        <authorList>
            <person name="Paulo B.S."/>
            <person name="Recchia M.J.J."/>
            <person name="Lee S."/>
            <person name="Fergusson C.H."/>
            <person name="Romanowski S.B."/>
            <person name="Hernandez A."/>
            <person name="Krull N."/>
            <person name="Liu D.Y."/>
            <person name="Cavanagh H."/>
            <person name="Bos A."/>
            <person name="Gray C.A."/>
            <person name="Murphy B.T."/>
            <person name="Linington R.G."/>
            <person name="Eustaquio A.S."/>
        </authorList>
    </citation>
    <scope>NUCLEOTIDE SEQUENCE [LARGE SCALE GENOMIC DNA]</scope>
    <source>
        <strain evidence="2 3">RL17-338-BIC-A</strain>
    </source>
</reference>
<evidence type="ECO:0000256" key="1">
    <source>
        <dbReference type="SAM" id="Phobius"/>
    </source>
</evidence>
<proteinExistence type="predicted"/>
<organism evidence="2 3">
    <name type="scientific">Paraburkholderia metrosideri</name>
    <dbReference type="NCBI Taxonomy" id="580937"/>
    <lineage>
        <taxon>Bacteria</taxon>
        <taxon>Pseudomonadati</taxon>
        <taxon>Pseudomonadota</taxon>
        <taxon>Betaproteobacteria</taxon>
        <taxon>Burkholderiales</taxon>
        <taxon>Burkholderiaceae</taxon>
        <taxon>Paraburkholderia</taxon>
    </lineage>
</organism>
<gene>
    <name evidence="2" type="ORF">PQQ63_37215</name>
</gene>
<dbReference type="EMBL" id="JAQQCF010000066">
    <property type="protein sequence ID" value="MFM0642326.1"/>
    <property type="molecule type" value="Genomic_DNA"/>
</dbReference>
<keyword evidence="1" id="KW-0812">Transmembrane</keyword>
<dbReference type="Proteomes" id="UP001629432">
    <property type="component" value="Unassembled WGS sequence"/>
</dbReference>
<name>A0ABW9E5J6_9BURK</name>
<keyword evidence="3" id="KW-1185">Reference proteome</keyword>
<accession>A0ABW9E5J6</accession>
<sequence length="85" mass="9276">MFDIVSFLAALAFAAYAKNKGRTYMWGVLPFLIVLGMQIYSELSGGGPAEPMRTIYAFAITGFLYFIAGQAAIAADREEKGKELN</sequence>